<reference evidence="1 2" key="1">
    <citation type="submission" date="2015-05" db="EMBL/GenBank/DDBJ databases">
        <title>Genome sequencing and analysis of members of genus Stenotrophomonas.</title>
        <authorList>
            <person name="Patil P.P."/>
            <person name="Midha S."/>
            <person name="Patil P.B."/>
        </authorList>
    </citation>
    <scope>NUCLEOTIDE SEQUENCE [LARGE SCALE GENOMIC DNA]</scope>
    <source>
        <strain evidence="1 2">DSM 18929</strain>
    </source>
</reference>
<gene>
    <name evidence="1" type="ORF">ABB26_03155</name>
</gene>
<dbReference type="EMBL" id="LDJI01000006">
    <property type="protein sequence ID" value="KRG65563.1"/>
    <property type="molecule type" value="Genomic_DNA"/>
</dbReference>
<evidence type="ECO:0000313" key="1">
    <source>
        <dbReference type="EMBL" id="KRG65563.1"/>
    </source>
</evidence>
<accession>A0A0R0C8M3</accession>
<organism evidence="1 2">
    <name type="scientific">Stenotrophomonas humi</name>
    <dbReference type="NCBI Taxonomy" id="405444"/>
    <lineage>
        <taxon>Bacteria</taxon>
        <taxon>Pseudomonadati</taxon>
        <taxon>Pseudomonadota</taxon>
        <taxon>Gammaproteobacteria</taxon>
        <taxon>Lysobacterales</taxon>
        <taxon>Lysobacteraceae</taxon>
        <taxon>Stenotrophomonas</taxon>
    </lineage>
</organism>
<proteinExistence type="predicted"/>
<dbReference type="Proteomes" id="UP000050864">
    <property type="component" value="Unassembled WGS sequence"/>
</dbReference>
<evidence type="ECO:0000313" key="2">
    <source>
        <dbReference type="Proteomes" id="UP000050864"/>
    </source>
</evidence>
<sequence>MHPHWLQAGTATIRHRHMPALPHATRTLAPGRFKQIECLYAGKMAAHASRPFQIFDGAMIFVSEVDRRQLLIRPAIGRQPH</sequence>
<name>A0A0R0C8M3_9GAMM</name>
<protein>
    <submittedName>
        <fullName evidence="1">Uncharacterized protein</fullName>
    </submittedName>
</protein>
<dbReference type="AlphaFoldDB" id="A0A0R0C8M3"/>
<comment type="caution">
    <text evidence="1">The sequence shown here is derived from an EMBL/GenBank/DDBJ whole genome shotgun (WGS) entry which is preliminary data.</text>
</comment>
<dbReference type="PATRIC" id="fig|405444.3.peg.3294"/>
<keyword evidence="2" id="KW-1185">Reference proteome</keyword>